<dbReference type="SUPFAM" id="SSF52540">
    <property type="entry name" value="P-loop containing nucleoside triphosphate hydrolases"/>
    <property type="match status" value="1"/>
</dbReference>
<dbReference type="InterPro" id="IPR003593">
    <property type="entry name" value="AAA+_ATPase"/>
</dbReference>
<dbReference type="PANTHER" id="PTHR30258">
    <property type="entry name" value="TYPE II SECRETION SYSTEM PROTEIN GSPE-RELATED"/>
    <property type="match status" value="1"/>
</dbReference>
<evidence type="ECO:0000256" key="1">
    <source>
        <dbReference type="ARBA" id="ARBA00006611"/>
    </source>
</evidence>
<dbReference type="InterPro" id="IPR001482">
    <property type="entry name" value="T2SS/T4SS_dom"/>
</dbReference>
<comment type="similarity">
    <text evidence="1">Belongs to the GSP E family.</text>
</comment>
<dbReference type="EMBL" id="AKGD01000002">
    <property type="protein sequence ID" value="EIT69553.1"/>
    <property type="molecule type" value="Genomic_DNA"/>
</dbReference>
<dbReference type="GO" id="GO:0005886">
    <property type="term" value="C:plasma membrane"/>
    <property type="evidence" value="ECO:0007669"/>
    <property type="project" value="TreeGrafter"/>
</dbReference>
<dbReference type="InterPro" id="IPR027417">
    <property type="entry name" value="P-loop_NTPase"/>
</dbReference>
<dbReference type="AlphaFoldDB" id="I8T757"/>
<dbReference type="STRING" id="1172194.WQQ_31350"/>
<dbReference type="InterPro" id="IPR007831">
    <property type="entry name" value="T2SS_GspE_N"/>
</dbReference>
<feature type="domain" description="Bacterial type II secretion system protein E" evidence="4">
    <location>
        <begin position="407"/>
        <end position="421"/>
    </location>
</feature>
<name>I8T757_9GAMM</name>
<dbReference type="OrthoDB" id="9804785at2"/>
<proteinExistence type="inferred from homology"/>
<comment type="caution">
    <text evidence="5">The sequence shown here is derived from an EMBL/GenBank/DDBJ whole genome shotgun (WGS) entry which is preliminary data.</text>
</comment>
<dbReference type="PROSITE" id="PS00662">
    <property type="entry name" value="T2SP_E"/>
    <property type="match status" value="1"/>
</dbReference>
<dbReference type="GO" id="GO:0016887">
    <property type="term" value="F:ATP hydrolysis activity"/>
    <property type="evidence" value="ECO:0007669"/>
    <property type="project" value="TreeGrafter"/>
</dbReference>
<dbReference type="GO" id="GO:0005524">
    <property type="term" value="F:ATP binding"/>
    <property type="evidence" value="ECO:0007669"/>
    <property type="project" value="UniProtKB-KW"/>
</dbReference>
<keyword evidence="2" id="KW-0547">Nucleotide-binding</keyword>
<evidence type="ECO:0000256" key="3">
    <source>
        <dbReference type="ARBA" id="ARBA00022840"/>
    </source>
</evidence>
<sequence length="593" mass="65472">MNKSATPTSARDHRLDLGELLDALVADGLVDASAAQALRQQPPQRRHPLQIIAECDWTLPAEPSLRLTLDRLMSWLSERSGLPWQRIDPLSLDVARITQLVPYAYAARARILPLKVSATEVVIATAEPYWQEWERELAPLLKREIKRVLANPTELDRYIVEFYALARSVKASADERGRLAPGSVQNLEQLTELGRSGKLTADDQHVVGIVDWLLQYAFEQRASDIHLEPRRERGNIRFRIDGVLHEVYQVPASVMPAVTSRLKILGRLDVAEKRKPQDGRIKTRAPGGKEIELRVSSLPTAFGEKIVMRIFDPEVLLRDFSQLGFSSEDAPRWQQMIRQPHGIILVTGPTGSGKTTTLYSTLRQLATPEVNVCTIEDPIELVEPSFNQMQVHAAIDLGFAAGVRALLRQDPDIIMVGEIRDLETAENAIQAALTGHLVLSTLHTNDAPSAVTRLLELGVAPYLVKATLLGVLAQRLVRQLCPHCKKPVAPNATQWSELTGRWPLALPAQIHEPAGCLECRETGYLGRCGIYEIMPLSPGIKAMIGNDTDLGALRAAAFRDGMTPLRIAGGQQVIAGNTSIAEVLRSSPEPQTE</sequence>
<evidence type="ECO:0000259" key="4">
    <source>
        <dbReference type="PROSITE" id="PS00662"/>
    </source>
</evidence>
<dbReference type="Proteomes" id="UP000003704">
    <property type="component" value="Unassembled WGS sequence"/>
</dbReference>
<gene>
    <name evidence="5" type="ORF">WQQ_31350</name>
</gene>
<dbReference type="Gene3D" id="3.40.50.300">
    <property type="entry name" value="P-loop containing nucleotide triphosphate hydrolases"/>
    <property type="match status" value="1"/>
</dbReference>
<dbReference type="PATRIC" id="fig|1172194.4.peg.3037"/>
<reference evidence="5 6" key="1">
    <citation type="journal article" date="2012" name="J. Bacteriol.">
        <title>Genome Sequence of n-Alkane-Degrading Hydrocarboniphaga effusa Strain AP103T (ATCC BAA-332T).</title>
        <authorList>
            <person name="Chang H.K."/>
            <person name="Zylstra G.J."/>
            <person name="Chae J.C."/>
        </authorList>
    </citation>
    <scope>NUCLEOTIDE SEQUENCE [LARGE SCALE GENOMIC DNA]</scope>
    <source>
        <strain evidence="5 6">AP103</strain>
    </source>
</reference>
<accession>I8T757</accession>
<dbReference type="FunFam" id="3.40.50.300:FF:000398">
    <property type="entry name" value="Type IV pilus assembly ATPase PilB"/>
    <property type="match status" value="1"/>
</dbReference>
<organism evidence="5 6">
    <name type="scientific">Hydrocarboniphaga effusa AP103</name>
    <dbReference type="NCBI Taxonomy" id="1172194"/>
    <lineage>
        <taxon>Bacteria</taxon>
        <taxon>Pseudomonadati</taxon>
        <taxon>Pseudomonadota</taxon>
        <taxon>Gammaproteobacteria</taxon>
        <taxon>Nevskiales</taxon>
        <taxon>Nevskiaceae</taxon>
        <taxon>Hydrocarboniphaga</taxon>
    </lineage>
</organism>
<dbReference type="Pfam" id="PF05157">
    <property type="entry name" value="MshEN"/>
    <property type="match status" value="1"/>
</dbReference>
<dbReference type="Gene3D" id="3.30.450.90">
    <property type="match status" value="1"/>
</dbReference>
<dbReference type="SUPFAM" id="SSF160246">
    <property type="entry name" value="EspE N-terminal domain-like"/>
    <property type="match status" value="1"/>
</dbReference>
<dbReference type="PANTHER" id="PTHR30258:SF13">
    <property type="entry name" value="SECRETION PATHWAY ATPASE-RELATED"/>
    <property type="match status" value="1"/>
</dbReference>
<dbReference type="SMART" id="SM00382">
    <property type="entry name" value="AAA"/>
    <property type="match status" value="1"/>
</dbReference>
<evidence type="ECO:0000313" key="6">
    <source>
        <dbReference type="Proteomes" id="UP000003704"/>
    </source>
</evidence>
<dbReference type="Gene3D" id="3.30.300.160">
    <property type="entry name" value="Type II secretion system, protein E, N-terminal domain"/>
    <property type="match status" value="1"/>
</dbReference>
<dbReference type="RefSeq" id="WP_007186074.1">
    <property type="nucleotide sequence ID" value="NZ_AKGD01000002.1"/>
</dbReference>
<keyword evidence="6" id="KW-1185">Reference proteome</keyword>
<keyword evidence="3" id="KW-0067">ATP-binding</keyword>
<evidence type="ECO:0000256" key="2">
    <source>
        <dbReference type="ARBA" id="ARBA00022741"/>
    </source>
</evidence>
<dbReference type="InterPro" id="IPR037257">
    <property type="entry name" value="T2SS_E_N_sf"/>
</dbReference>
<dbReference type="Pfam" id="PF00437">
    <property type="entry name" value="T2SSE"/>
    <property type="match status" value="1"/>
</dbReference>
<evidence type="ECO:0000313" key="5">
    <source>
        <dbReference type="EMBL" id="EIT69553.1"/>
    </source>
</evidence>
<protein>
    <submittedName>
        <fullName evidence="5">Type II secretion system protein E</fullName>
    </submittedName>
</protein>
<dbReference type="CDD" id="cd01129">
    <property type="entry name" value="PulE-GspE-like"/>
    <property type="match status" value="1"/>
</dbReference>